<dbReference type="PANTHER" id="PTHR33144:SF46">
    <property type="entry name" value="OS04G0610000 PROTEIN"/>
    <property type="match status" value="1"/>
</dbReference>
<dbReference type="PANTHER" id="PTHR33144">
    <property type="entry name" value="OS10G0409366 PROTEIN-RELATED"/>
    <property type="match status" value="1"/>
</dbReference>
<dbReference type="EMBL" id="SDAM02000057">
    <property type="protein sequence ID" value="KAH6833603.1"/>
    <property type="molecule type" value="Genomic_DNA"/>
</dbReference>
<sequence>MFKHRHHMHENIPLLGNTGTMREDPRLTCFTENNTMDNQLRQDHRLRGFTQINAMDNQPNTHLRENLGIENEFLYGAFQQEDVEGCETDPEIMAKETRGPTYMQNIWGRAPNLPPIHVEYNEFGQPIGGENSKLCHFLGSISRNGKYCPIDIKNWHSMPSTKKTEMLEVVKLRFHVPVVAEKWILTSIGHKWRNWKHSLKTKYWADDIPVEHLIEERDERVLLDQWVKLLTYWRSEEAKKASHRNKNARENKIMNQRTGKTSFAQIRARLTKEQGRCPTRVELFKSCFVPSDGTSSVALSKYSEMQERGNQLPEGYNDGIGPNDVFSQIMGDDAPGHVRMLGQGICPSDVWSEAPRSTSNHLLMEHREKIAHLENMLLMQQGSCPSQVDSGHYTSSFDSRPQHPTPTLHLQDGMNVLLKSLFNPTKIVAKGYVRNTNPSTVVGGQMLGLNCVVDLIQYGEGLDEEQGLSGEEAPERGLGVAIGEEEEDRAKTQFLGLMNGSSQIRNSNDLALTVQIADGPERVKTDGLAVLS</sequence>
<feature type="domain" description="Transposase Tnp1/En/Spm-like" evidence="2">
    <location>
        <begin position="416"/>
        <end position="450"/>
    </location>
</feature>
<keyword evidence="4" id="KW-1185">Reference proteome</keyword>
<proteinExistence type="predicted"/>
<dbReference type="Pfam" id="PF03004">
    <property type="entry name" value="Transposase_24"/>
    <property type="match status" value="1"/>
</dbReference>
<organism evidence="3 4">
    <name type="scientific">Perilla frutescens var. hirtella</name>
    <name type="common">Perilla citriodora</name>
    <name type="synonym">Perilla setoyensis</name>
    <dbReference type="NCBI Taxonomy" id="608512"/>
    <lineage>
        <taxon>Eukaryota</taxon>
        <taxon>Viridiplantae</taxon>
        <taxon>Streptophyta</taxon>
        <taxon>Embryophyta</taxon>
        <taxon>Tracheophyta</taxon>
        <taxon>Spermatophyta</taxon>
        <taxon>Magnoliopsida</taxon>
        <taxon>eudicotyledons</taxon>
        <taxon>Gunneridae</taxon>
        <taxon>Pentapetalae</taxon>
        <taxon>asterids</taxon>
        <taxon>lamiids</taxon>
        <taxon>Lamiales</taxon>
        <taxon>Lamiaceae</taxon>
        <taxon>Nepetoideae</taxon>
        <taxon>Elsholtzieae</taxon>
        <taxon>Perilla</taxon>
    </lineage>
</organism>
<dbReference type="InterPro" id="IPR004264">
    <property type="entry name" value="Transposase_23"/>
</dbReference>
<evidence type="ECO:0000256" key="1">
    <source>
        <dbReference type="SAM" id="MobiDB-lite"/>
    </source>
</evidence>
<evidence type="ECO:0000313" key="3">
    <source>
        <dbReference type="EMBL" id="KAH6833603.1"/>
    </source>
</evidence>
<dbReference type="Proteomes" id="UP001190926">
    <property type="component" value="Unassembled WGS sequence"/>
</dbReference>
<name>A0AAD4PB93_PERFH</name>
<reference evidence="3 4" key="1">
    <citation type="journal article" date="2021" name="Nat. Commun.">
        <title>Incipient diploidization of the medicinal plant Perilla within 10,000 years.</title>
        <authorList>
            <person name="Zhang Y."/>
            <person name="Shen Q."/>
            <person name="Leng L."/>
            <person name="Zhang D."/>
            <person name="Chen S."/>
            <person name="Shi Y."/>
            <person name="Ning Z."/>
            <person name="Chen S."/>
        </authorList>
    </citation>
    <scope>NUCLEOTIDE SEQUENCE [LARGE SCALE GENOMIC DNA]</scope>
    <source>
        <strain evidence="4">cv. PC099</strain>
    </source>
</reference>
<feature type="compositionally biased region" description="Polar residues" evidence="1">
    <location>
        <begin position="384"/>
        <end position="399"/>
    </location>
</feature>
<evidence type="ECO:0000259" key="2">
    <source>
        <dbReference type="Pfam" id="PF03017"/>
    </source>
</evidence>
<accession>A0AAD4PB93</accession>
<dbReference type="InterPro" id="IPR004252">
    <property type="entry name" value="Probable_transposase_24"/>
</dbReference>
<dbReference type="Pfam" id="PF03017">
    <property type="entry name" value="Transposase_23"/>
    <property type="match status" value="1"/>
</dbReference>
<feature type="region of interest" description="Disordered" evidence="1">
    <location>
        <begin position="384"/>
        <end position="403"/>
    </location>
</feature>
<comment type="caution">
    <text evidence="3">The sequence shown here is derived from an EMBL/GenBank/DDBJ whole genome shotgun (WGS) entry which is preliminary data.</text>
</comment>
<dbReference type="AlphaFoldDB" id="A0AAD4PB93"/>
<gene>
    <name evidence="3" type="ORF">C2S53_016554</name>
</gene>
<evidence type="ECO:0000313" key="4">
    <source>
        <dbReference type="Proteomes" id="UP001190926"/>
    </source>
</evidence>
<protein>
    <recommendedName>
        <fullName evidence="2">Transposase Tnp1/En/Spm-like domain-containing protein</fullName>
    </recommendedName>
</protein>